<dbReference type="EMBL" id="CAACVG010014484">
    <property type="protein sequence ID" value="VEN63273.1"/>
    <property type="molecule type" value="Genomic_DNA"/>
</dbReference>
<keyword evidence="2" id="KW-1185">Reference proteome</keyword>
<proteinExistence type="predicted"/>
<organism evidence="1 2">
    <name type="scientific">Callosobruchus maculatus</name>
    <name type="common">Southern cowpea weevil</name>
    <name type="synonym">Pulse bruchid</name>
    <dbReference type="NCBI Taxonomy" id="64391"/>
    <lineage>
        <taxon>Eukaryota</taxon>
        <taxon>Metazoa</taxon>
        <taxon>Ecdysozoa</taxon>
        <taxon>Arthropoda</taxon>
        <taxon>Hexapoda</taxon>
        <taxon>Insecta</taxon>
        <taxon>Pterygota</taxon>
        <taxon>Neoptera</taxon>
        <taxon>Endopterygota</taxon>
        <taxon>Coleoptera</taxon>
        <taxon>Polyphaga</taxon>
        <taxon>Cucujiformia</taxon>
        <taxon>Chrysomeloidea</taxon>
        <taxon>Chrysomelidae</taxon>
        <taxon>Bruchinae</taxon>
        <taxon>Bruchini</taxon>
        <taxon>Callosobruchus</taxon>
    </lineage>
</organism>
<dbReference type="AlphaFoldDB" id="A0A653DSQ2"/>
<reference evidence="1 2" key="1">
    <citation type="submission" date="2019-01" db="EMBL/GenBank/DDBJ databases">
        <authorList>
            <person name="Sayadi A."/>
        </authorList>
    </citation>
    <scope>NUCLEOTIDE SEQUENCE [LARGE SCALE GENOMIC DNA]</scope>
</reference>
<protein>
    <submittedName>
        <fullName evidence="1">Uncharacterized protein</fullName>
    </submittedName>
</protein>
<dbReference type="Proteomes" id="UP000410492">
    <property type="component" value="Unassembled WGS sequence"/>
</dbReference>
<accession>A0A653DSQ2</accession>
<gene>
    <name evidence="1" type="ORF">CALMAC_LOCUS20142</name>
</gene>
<sequence>MSLNIVTMFQISAAYNCLVPGTKSFPSNAPMHLFTKA</sequence>
<evidence type="ECO:0000313" key="2">
    <source>
        <dbReference type="Proteomes" id="UP000410492"/>
    </source>
</evidence>
<name>A0A653DSQ2_CALMS</name>
<evidence type="ECO:0000313" key="1">
    <source>
        <dbReference type="EMBL" id="VEN63273.1"/>
    </source>
</evidence>